<evidence type="ECO:0000256" key="5">
    <source>
        <dbReference type="ARBA" id="ARBA00023137"/>
    </source>
</evidence>
<dbReference type="InterPro" id="IPR000980">
    <property type="entry name" value="SH2"/>
</dbReference>
<evidence type="ECO:0000259" key="9">
    <source>
        <dbReference type="PROSITE" id="PS50001"/>
    </source>
</evidence>
<evidence type="ECO:0000256" key="6">
    <source>
        <dbReference type="PROSITE-ProRule" id="PRU00191"/>
    </source>
</evidence>
<name>A0AAE9DA09_CAEBR</name>
<evidence type="ECO:0000313" key="11">
    <source>
        <dbReference type="EMBL" id="ULT99364.1"/>
    </source>
</evidence>
<comment type="catalytic activity">
    <reaction evidence="7">
        <text>L-tyrosyl-[protein] + ATP = O-phospho-L-tyrosyl-[protein] + ADP + H(+)</text>
        <dbReference type="Rhea" id="RHEA:10596"/>
        <dbReference type="Rhea" id="RHEA-COMP:10136"/>
        <dbReference type="Rhea" id="RHEA-COMP:20101"/>
        <dbReference type="ChEBI" id="CHEBI:15378"/>
        <dbReference type="ChEBI" id="CHEBI:30616"/>
        <dbReference type="ChEBI" id="CHEBI:46858"/>
        <dbReference type="ChEBI" id="CHEBI:61978"/>
        <dbReference type="ChEBI" id="CHEBI:456216"/>
        <dbReference type="EC" id="2.7.10.2"/>
    </reaction>
</comment>
<evidence type="ECO:0000256" key="1">
    <source>
        <dbReference type="ARBA" id="ARBA00022679"/>
    </source>
</evidence>
<dbReference type="InterPro" id="IPR035849">
    <property type="entry name" value="Fes/Fps/Fer_SH2"/>
</dbReference>
<dbReference type="SUPFAM" id="SSF55550">
    <property type="entry name" value="SH2 domain"/>
    <property type="match status" value="1"/>
</dbReference>
<keyword evidence="3 7" id="KW-0418">Kinase</keyword>
<dbReference type="InterPro" id="IPR001245">
    <property type="entry name" value="Ser-Thr/Tyr_kinase_cat_dom"/>
</dbReference>
<organism evidence="11 12">
    <name type="scientific">Caenorhabditis briggsae</name>
    <dbReference type="NCBI Taxonomy" id="6238"/>
    <lineage>
        <taxon>Eukaryota</taxon>
        <taxon>Metazoa</taxon>
        <taxon>Ecdysozoa</taxon>
        <taxon>Nematoda</taxon>
        <taxon>Chromadorea</taxon>
        <taxon>Rhabditida</taxon>
        <taxon>Rhabditina</taxon>
        <taxon>Rhabditomorpha</taxon>
        <taxon>Rhabditoidea</taxon>
        <taxon>Rhabditidae</taxon>
        <taxon>Peloderinae</taxon>
        <taxon>Caenorhabditis</taxon>
    </lineage>
</organism>
<evidence type="ECO:0000256" key="7">
    <source>
        <dbReference type="RuleBase" id="RU362096"/>
    </source>
</evidence>
<keyword evidence="1 7" id="KW-0808">Transferase</keyword>
<dbReference type="PROSITE" id="PS50001">
    <property type="entry name" value="SH2"/>
    <property type="match status" value="1"/>
</dbReference>
<comment type="similarity">
    <text evidence="7">Belongs to the protein kinase superfamily. Tyr protein kinase family.</text>
</comment>
<dbReference type="InterPro" id="IPR000719">
    <property type="entry name" value="Prot_kinase_dom"/>
</dbReference>
<dbReference type="InterPro" id="IPR050198">
    <property type="entry name" value="Non-receptor_tyrosine_kinases"/>
</dbReference>
<sequence length="397" mass="45700">MSSASRSNESVSAQNTINKRLRKHARSHSGEKLIDNEQYYHGLLPRADVRMLLKENGDFVVRTDPKLVEQRSYVLSVLADKLLDENSSIKHLVIHTASGKFWIENKYSFESPQALIAYYLTSQAQNDPTSIVHLVRPISRQSWELEHDWITIKQKSGQGAFGEVSMGIYKRKGMMKGIQVAVKQTILEKMRKEQIKEFMCEARHLKTMRHPNIVKFYGRCSSGTTLYGHGIDFGLTRAGSFYQMDMTKKVPIRWLALETLLNGSYTLKSDIWAYGIMCWEIYYSCASDPYPGMTPVEVHQKVREGYRMQIPENAHPQIEKIIQSCWLENQADRPSMADIAVQFQRVTLIARPNFEQQGKELELFGLLYIQNIQFQILNNLRVPRGRNMSNEAPKTAT</sequence>
<keyword evidence="5 7" id="KW-0829">Tyrosine-protein kinase</keyword>
<dbReference type="PANTHER" id="PTHR24418">
    <property type="entry name" value="TYROSINE-PROTEIN KINASE"/>
    <property type="match status" value="1"/>
</dbReference>
<feature type="domain" description="Protein kinase" evidence="10">
    <location>
        <begin position="46"/>
        <end position="354"/>
    </location>
</feature>
<keyword evidence="6" id="KW-0727">SH2 domain</keyword>
<proteinExistence type="inferred from homology"/>
<reference evidence="11 12" key="1">
    <citation type="submission" date="2022-05" db="EMBL/GenBank/DDBJ databases">
        <title>Chromosome-level reference genomes for two strains of Caenorhabditis briggsae: an improved platform for comparative genomics.</title>
        <authorList>
            <person name="Stevens L."/>
            <person name="Andersen E.C."/>
        </authorList>
    </citation>
    <scope>NUCLEOTIDE SEQUENCE [LARGE SCALE GENOMIC DNA]</scope>
    <source>
        <strain evidence="11">QX1410_ONT</strain>
        <tissue evidence="11">Whole-organism</tissue>
    </source>
</reference>
<dbReference type="PROSITE" id="PS50011">
    <property type="entry name" value="PROTEIN_KINASE_DOM"/>
    <property type="match status" value="1"/>
</dbReference>
<dbReference type="InterPro" id="IPR011009">
    <property type="entry name" value="Kinase-like_dom_sf"/>
</dbReference>
<dbReference type="EC" id="2.7.10.2" evidence="7"/>
<keyword evidence="4 7" id="KW-0067">ATP-binding</keyword>
<feature type="region of interest" description="Disordered" evidence="8">
    <location>
        <begin position="1"/>
        <end position="29"/>
    </location>
</feature>
<dbReference type="Pfam" id="PF00017">
    <property type="entry name" value="SH2"/>
    <property type="match status" value="1"/>
</dbReference>
<dbReference type="GO" id="GO:0005524">
    <property type="term" value="F:ATP binding"/>
    <property type="evidence" value="ECO:0007669"/>
    <property type="project" value="UniProtKB-KW"/>
</dbReference>
<evidence type="ECO:0000256" key="3">
    <source>
        <dbReference type="ARBA" id="ARBA00022777"/>
    </source>
</evidence>
<evidence type="ECO:0000313" key="12">
    <source>
        <dbReference type="Proteomes" id="UP000827892"/>
    </source>
</evidence>
<dbReference type="Proteomes" id="UP000827892">
    <property type="component" value="Chromosome III"/>
</dbReference>
<feature type="compositionally biased region" description="Low complexity" evidence="8">
    <location>
        <begin position="1"/>
        <end position="12"/>
    </location>
</feature>
<dbReference type="AlphaFoldDB" id="A0AAE9DA09"/>
<evidence type="ECO:0000259" key="10">
    <source>
        <dbReference type="PROSITE" id="PS50011"/>
    </source>
</evidence>
<dbReference type="SMART" id="SM00252">
    <property type="entry name" value="SH2"/>
    <property type="match status" value="1"/>
</dbReference>
<evidence type="ECO:0000256" key="4">
    <source>
        <dbReference type="ARBA" id="ARBA00022840"/>
    </source>
</evidence>
<dbReference type="GO" id="GO:0004715">
    <property type="term" value="F:non-membrane spanning protein tyrosine kinase activity"/>
    <property type="evidence" value="ECO:0007669"/>
    <property type="project" value="UniProtKB-EC"/>
</dbReference>
<accession>A0AAE9DA09</accession>
<dbReference type="EMBL" id="CP090893">
    <property type="protein sequence ID" value="ULT99364.1"/>
    <property type="molecule type" value="Genomic_DNA"/>
</dbReference>
<gene>
    <name evidence="11" type="ORF">L3Y34_000599</name>
</gene>
<dbReference type="Gene3D" id="3.30.200.20">
    <property type="entry name" value="Phosphorylase Kinase, domain 1"/>
    <property type="match status" value="1"/>
</dbReference>
<feature type="domain" description="SH2" evidence="9">
    <location>
        <begin position="39"/>
        <end position="138"/>
    </location>
</feature>
<evidence type="ECO:0000256" key="2">
    <source>
        <dbReference type="ARBA" id="ARBA00022741"/>
    </source>
</evidence>
<dbReference type="Gene3D" id="3.30.505.10">
    <property type="entry name" value="SH2 domain"/>
    <property type="match status" value="1"/>
</dbReference>
<dbReference type="Pfam" id="PF07714">
    <property type="entry name" value="PK_Tyr_Ser-Thr"/>
    <property type="match status" value="2"/>
</dbReference>
<protein>
    <recommendedName>
        <fullName evidence="7">Tyrosine-protein kinase</fullName>
        <ecNumber evidence="7">2.7.10.2</ecNumber>
    </recommendedName>
</protein>
<dbReference type="Gene3D" id="1.10.510.10">
    <property type="entry name" value="Transferase(Phosphotransferase) domain 1"/>
    <property type="match status" value="1"/>
</dbReference>
<evidence type="ECO:0000256" key="8">
    <source>
        <dbReference type="SAM" id="MobiDB-lite"/>
    </source>
</evidence>
<keyword evidence="2 7" id="KW-0547">Nucleotide-binding</keyword>
<dbReference type="SUPFAM" id="SSF56112">
    <property type="entry name" value="Protein kinase-like (PK-like)"/>
    <property type="match status" value="1"/>
</dbReference>
<dbReference type="CDD" id="cd10361">
    <property type="entry name" value="SH2_Fps_family"/>
    <property type="match status" value="1"/>
</dbReference>
<dbReference type="InterPro" id="IPR036860">
    <property type="entry name" value="SH2_dom_sf"/>
</dbReference>